<evidence type="ECO:0000313" key="4">
    <source>
        <dbReference type="Proteomes" id="UP000245283"/>
    </source>
</evidence>
<dbReference type="InterPro" id="IPR004143">
    <property type="entry name" value="BPL_LPL_catalytic"/>
</dbReference>
<dbReference type="NCBIfam" id="TIGR00121">
    <property type="entry name" value="birA_ligase"/>
    <property type="match status" value="1"/>
</dbReference>
<accession>A0A2V1KE27</accession>
<dbReference type="Proteomes" id="UP000245283">
    <property type="component" value="Unassembled WGS sequence"/>
</dbReference>
<dbReference type="PANTHER" id="PTHR12835:SF5">
    <property type="entry name" value="BIOTIN--PROTEIN LIGASE"/>
    <property type="match status" value="1"/>
</dbReference>
<dbReference type="Gene3D" id="3.30.930.10">
    <property type="entry name" value="Bira Bifunctional Protein, Domain 2"/>
    <property type="match status" value="1"/>
</dbReference>
<dbReference type="InterPro" id="IPR045864">
    <property type="entry name" value="aa-tRNA-synth_II/BPL/LPL"/>
</dbReference>
<dbReference type="OrthoDB" id="9807064at2"/>
<dbReference type="GO" id="GO:0005737">
    <property type="term" value="C:cytoplasm"/>
    <property type="evidence" value="ECO:0007669"/>
    <property type="project" value="TreeGrafter"/>
</dbReference>
<protein>
    <submittedName>
        <fullName evidence="3">Biotin--[acetyl-CoA-carboxylase] ligase</fullName>
    </submittedName>
</protein>
<dbReference type="Pfam" id="PF03099">
    <property type="entry name" value="BPL_LplA_LipB"/>
    <property type="match status" value="1"/>
</dbReference>
<dbReference type="RefSeq" id="WP_109093074.1">
    <property type="nucleotide sequence ID" value="NZ_CAMELQ010000016.1"/>
</dbReference>
<feature type="domain" description="BPL/LPL catalytic" evidence="2">
    <location>
        <begin position="1"/>
        <end position="181"/>
    </location>
</feature>
<dbReference type="PROSITE" id="PS51733">
    <property type="entry name" value="BPL_LPL_CATALYTIC"/>
    <property type="match status" value="1"/>
</dbReference>
<evidence type="ECO:0000256" key="1">
    <source>
        <dbReference type="ARBA" id="ARBA00022598"/>
    </source>
</evidence>
<proteinExistence type="predicted"/>
<reference evidence="4" key="1">
    <citation type="submission" date="2018-05" db="EMBL/GenBank/DDBJ databases">
        <authorList>
            <person name="Li Y."/>
        </authorList>
    </citation>
    <scope>NUCLEOTIDE SEQUENCE [LARGE SCALE GENOMIC DNA]</scope>
    <source>
        <strain evidence="4">sk1b4</strain>
    </source>
</reference>
<evidence type="ECO:0000259" key="2">
    <source>
        <dbReference type="PROSITE" id="PS51733"/>
    </source>
</evidence>
<dbReference type="InterPro" id="IPR004408">
    <property type="entry name" value="Biotin_CoA_COase_ligase"/>
</dbReference>
<evidence type="ECO:0000313" key="3">
    <source>
        <dbReference type="EMBL" id="PWF27579.1"/>
    </source>
</evidence>
<dbReference type="AlphaFoldDB" id="A0A2V1KE27"/>
<sequence>MDWSLTSAQAAVFLHTESTGSTQDDLAALWQQTPTFTVLVADDQTAGRGRVGRLWHSEPDNSLLVSVLVSLPAALRDHLHWLTLIGGAAARAAIGSERVGLKWPNDVVVDNKKLGGVIGEYCGEADALLTAVLGLGLNLSITDFPTPTAASLASAGLPVPSRDELAAAWIAGLRERIAAFEAANGDPEASGVLAEINRHCDTLRPGIMVGRPDNSPVYGTGRAVLADGSLEVATDSGLVTVTAGEVSLFN</sequence>
<keyword evidence="1 3" id="KW-0436">Ligase</keyword>
<organism evidence="3 4">
    <name type="scientific">Ancrocorticia populi</name>
    <dbReference type="NCBI Taxonomy" id="2175228"/>
    <lineage>
        <taxon>Bacteria</taxon>
        <taxon>Bacillati</taxon>
        <taxon>Actinomycetota</taxon>
        <taxon>Actinomycetes</taxon>
        <taxon>Actinomycetales</taxon>
        <taxon>Actinomycetaceae</taxon>
        <taxon>Ancrocorticia</taxon>
    </lineage>
</organism>
<dbReference type="EMBL" id="QETB01000001">
    <property type="protein sequence ID" value="PWF27579.1"/>
    <property type="molecule type" value="Genomic_DNA"/>
</dbReference>
<keyword evidence="4" id="KW-1185">Reference proteome</keyword>
<dbReference type="PANTHER" id="PTHR12835">
    <property type="entry name" value="BIOTIN PROTEIN LIGASE"/>
    <property type="match status" value="1"/>
</dbReference>
<name>A0A2V1KE27_9ACTO</name>
<comment type="caution">
    <text evidence="3">The sequence shown here is derived from an EMBL/GenBank/DDBJ whole genome shotgun (WGS) entry which is preliminary data.</text>
</comment>
<dbReference type="SUPFAM" id="SSF55681">
    <property type="entry name" value="Class II aaRS and biotin synthetases"/>
    <property type="match status" value="1"/>
</dbReference>
<gene>
    <name evidence="3" type="ORF">DD236_04160</name>
</gene>
<dbReference type="GO" id="GO:0004077">
    <property type="term" value="F:biotin--[biotin carboxyl-carrier protein] ligase activity"/>
    <property type="evidence" value="ECO:0007669"/>
    <property type="project" value="InterPro"/>
</dbReference>